<dbReference type="EMBL" id="CACVKT020001698">
    <property type="protein sequence ID" value="CAC5370437.1"/>
    <property type="molecule type" value="Genomic_DNA"/>
</dbReference>
<keyword evidence="3" id="KW-1185">Reference proteome</keyword>
<accession>A0A6J8ALX7</accession>
<sequence length="470" mass="53397">MVHLFSTPEPETLAPPQAPDNNQDVSALPDVTCNPDLTVSTPTQKQQEVNDTWFSTHIELICTPTTAQIIASDQNSCHVAAVTQSEGINFSGFSTDEIKTRHMATYNQGKVDGNNNKTTVSDRPSVGRGMTVEREGKTYYRDVVVSSVEDEQVSEEAPQDSQYGGKTPPEAMVADVSSMKDELTRLVVKLKVPEVPTTSTEPPQSGANQMPAYYVCPRSKKLRKGHWSSARRTNIVQTPHLHVRLKQDPSLMRQRRFHQYRGQMVMVLAQWLTRKEDATYEDLHNFLRHNSRVPSGYPQSREEMPVFRSVCREMGWPTSAWFRIQPALQISSPVCVLHWRVMATLVHRLPPSRQDILATEKYSPEDNGLDLVYLHAWNRQFFKSRTCGGGSSCSSGKKKWLGKLQSRRKLHSRRRALKLQSRRKIQKQEEAIAAPRQQEEEIPMEDRHIIILQNGLEKRMVPVCSLRGST</sequence>
<dbReference type="Proteomes" id="UP000507470">
    <property type="component" value="Unassembled WGS sequence"/>
</dbReference>
<reference evidence="2 3" key="1">
    <citation type="submission" date="2020-06" db="EMBL/GenBank/DDBJ databases">
        <authorList>
            <person name="Li R."/>
            <person name="Bekaert M."/>
        </authorList>
    </citation>
    <scope>NUCLEOTIDE SEQUENCE [LARGE SCALE GENOMIC DNA]</scope>
    <source>
        <strain evidence="3">wild</strain>
    </source>
</reference>
<organism evidence="2 3">
    <name type="scientific">Mytilus coruscus</name>
    <name type="common">Sea mussel</name>
    <dbReference type="NCBI Taxonomy" id="42192"/>
    <lineage>
        <taxon>Eukaryota</taxon>
        <taxon>Metazoa</taxon>
        <taxon>Spiralia</taxon>
        <taxon>Lophotrochozoa</taxon>
        <taxon>Mollusca</taxon>
        <taxon>Bivalvia</taxon>
        <taxon>Autobranchia</taxon>
        <taxon>Pteriomorphia</taxon>
        <taxon>Mytilida</taxon>
        <taxon>Mytiloidea</taxon>
        <taxon>Mytilidae</taxon>
        <taxon>Mytilinae</taxon>
        <taxon>Mytilus</taxon>
    </lineage>
</organism>
<feature type="region of interest" description="Disordered" evidence="1">
    <location>
        <begin position="148"/>
        <end position="168"/>
    </location>
</feature>
<evidence type="ECO:0000313" key="3">
    <source>
        <dbReference type="Proteomes" id="UP000507470"/>
    </source>
</evidence>
<name>A0A6J8ALX7_MYTCO</name>
<evidence type="ECO:0000313" key="2">
    <source>
        <dbReference type="EMBL" id="CAC5370437.1"/>
    </source>
</evidence>
<feature type="compositionally biased region" description="Polar residues" evidence="1">
    <location>
        <begin position="107"/>
        <end position="122"/>
    </location>
</feature>
<feature type="region of interest" description="Disordered" evidence="1">
    <location>
        <begin position="1"/>
        <end position="27"/>
    </location>
</feature>
<dbReference type="OrthoDB" id="6115381at2759"/>
<protein>
    <submittedName>
        <fullName evidence="2">Uncharacterized protein</fullName>
    </submittedName>
</protein>
<dbReference type="AlphaFoldDB" id="A0A6J8ALX7"/>
<feature type="compositionally biased region" description="Acidic residues" evidence="1">
    <location>
        <begin position="148"/>
        <end position="158"/>
    </location>
</feature>
<gene>
    <name evidence="2" type="ORF">MCOR_9280</name>
</gene>
<evidence type="ECO:0000256" key="1">
    <source>
        <dbReference type="SAM" id="MobiDB-lite"/>
    </source>
</evidence>
<feature type="region of interest" description="Disordered" evidence="1">
    <location>
        <begin position="107"/>
        <end position="128"/>
    </location>
</feature>
<proteinExistence type="predicted"/>